<dbReference type="PANTHER" id="PTHR12901:SF10">
    <property type="entry name" value="COENZYME Q-BINDING PROTEIN COQ10, MITOCHONDRIAL"/>
    <property type="match status" value="1"/>
</dbReference>
<dbReference type="AlphaFoldDB" id="A0A917FLB0"/>
<evidence type="ECO:0000313" key="5">
    <source>
        <dbReference type="Proteomes" id="UP000605253"/>
    </source>
</evidence>
<feature type="domain" description="Coenzyme Q-binding protein COQ10 START" evidence="3">
    <location>
        <begin position="10"/>
        <end position="137"/>
    </location>
</feature>
<gene>
    <name evidence="4" type="ORF">GCM10011365_09730</name>
</gene>
<organism evidence="4 5">
    <name type="scientific">Marinicella pacifica</name>
    <dbReference type="NCBI Taxonomy" id="1171543"/>
    <lineage>
        <taxon>Bacteria</taxon>
        <taxon>Pseudomonadati</taxon>
        <taxon>Pseudomonadota</taxon>
        <taxon>Gammaproteobacteria</taxon>
        <taxon>Lysobacterales</taxon>
        <taxon>Marinicellaceae</taxon>
        <taxon>Marinicella</taxon>
    </lineage>
</organism>
<dbReference type="RefSeq" id="WP_188364565.1">
    <property type="nucleotide sequence ID" value="NZ_BAABJF010000017.1"/>
</dbReference>
<evidence type="ECO:0000256" key="1">
    <source>
        <dbReference type="ARBA" id="ARBA00008918"/>
    </source>
</evidence>
<dbReference type="InterPro" id="IPR023393">
    <property type="entry name" value="START-like_dom_sf"/>
</dbReference>
<dbReference type="CDD" id="cd07813">
    <property type="entry name" value="COQ10p_like"/>
    <property type="match status" value="1"/>
</dbReference>
<dbReference type="Pfam" id="PF03364">
    <property type="entry name" value="Polyketide_cyc"/>
    <property type="match status" value="1"/>
</dbReference>
<dbReference type="EMBL" id="BMEO01000003">
    <property type="protein sequence ID" value="GGF90676.1"/>
    <property type="molecule type" value="Genomic_DNA"/>
</dbReference>
<dbReference type="SUPFAM" id="SSF55961">
    <property type="entry name" value="Bet v1-like"/>
    <property type="match status" value="1"/>
</dbReference>
<dbReference type="GO" id="GO:0048039">
    <property type="term" value="F:ubiquinone binding"/>
    <property type="evidence" value="ECO:0007669"/>
    <property type="project" value="InterPro"/>
</dbReference>
<dbReference type="PANTHER" id="PTHR12901">
    <property type="entry name" value="SPERM PROTEIN HOMOLOG"/>
    <property type="match status" value="1"/>
</dbReference>
<dbReference type="Gene3D" id="3.30.530.20">
    <property type="match status" value="1"/>
</dbReference>
<evidence type="ECO:0000259" key="3">
    <source>
        <dbReference type="Pfam" id="PF03364"/>
    </source>
</evidence>
<dbReference type="GO" id="GO:0045333">
    <property type="term" value="P:cellular respiration"/>
    <property type="evidence" value="ECO:0007669"/>
    <property type="project" value="InterPro"/>
</dbReference>
<name>A0A917FLB0_9GAMM</name>
<keyword evidence="2" id="KW-1277">Toxin-antitoxin system</keyword>
<accession>A0A917FLB0</accession>
<sequence length="146" mass="16566">MTEIIKSAIVPYSAHDMRQLVNNVPAYPEFLKWCEHGYILDSFASGYEAGMLVKIKGIRVDFSTVNTLIDDVDFLAVAMTLSKGPFRRLQGYWRFIHLSELGSKVQLELSYEIKSKMIGRMFAKGFDQVASQLVSDFVRRAGDVYA</sequence>
<dbReference type="Proteomes" id="UP000605253">
    <property type="component" value="Unassembled WGS sequence"/>
</dbReference>
<comment type="similarity">
    <text evidence="1">Belongs to the ribosome association toxin RatA family.</text>
</comment>
<reference evidence="4" key="2">
    <citation type="submission" date="2020-09" db="EMBL/GenBank/DDBJ databases">
        <authorList>
            <person name="Sun Q."/>
            <person name="Zhou Y."/>
        </authorList>
    </citation>
    <scope>NUCLEOTIDE SEQUENCE</scope>
    <source>
        <strain evidence="4">CGMCC 1.12181</strain>
    </source>
</reference>
<dbReference type="InterPro" id="IPR044996">
    <property type="entry name" value="COQ10-like"/>
</dbReference>
<dbReference type="InterPro" id="IPR005031">
    <property type="entry name" value="COQ10_START"/>
</dbReference>
<protein>
    <recommendedName>
        <fullName evidence="3">Coenzyme Q-binding protein COQ10 START domain-containing protein</fullName>
    </recommendedName>
</protein>
<comment type="caution">
    <text evidence="4">The sequence shown here is derived from an EMBL/GenBank/DDBJ whole genome shotgun (WGS) entry which is preliminary data.</text>
</comment>
<proteinExistence type="inferred from homology"/>
<reference evidence="4" key="1">
    <citation type="journal article" date="2014" name="Int. J. Syst. Evol. Microbiol.">
        <title>Complete genome sequence of Corynebacterium casei LMG S-19264T (=DSM 44701T), isolated from a smear-ripened cheese.</title>
        <authorList>
            <consortium name="US DOE Joint Genome Institute (JGI-PGF)"/>
            <person name="Walter F."/>
            <person name="Albersmeier A."/>
            <person name="Kalinowski J."/>
            <person name="Ruckert C."/>
        </authorList>
    </citation>
    <scope>NUCLEOTIDE SEQUENCE</scope>
    <source>
        <strain evidence="4">CGMCC 1.12181</strain>
    </source>
</reference>
<evidence type="ECO:0000256" key="2">
    <source>
        <dbReference type="ARBA" id="ARBA00022649"/>
    </source>
</evidence>
<evidence type="ECO:0000313" key="4">
    <source>
        <dbReference type="EMBL" id="GGF90676.1"/>
    </source>
</evidence>
<keyword evidence="5" id="KW-1185">Reference proteome</keyword>